<dbReference type="InterPro" id="IPR011006">
    <property type="entry name" value="CheY-like_superfamily"/>
</dbReference>
<dbReference type="PANTHER" id="PTHR48111">
    <property type="entry name" value="REGULATOR OF RPOS"/>
    <property type="match status" value="1"/>
</dbReference>
<keyword evidence="9" id="KW-1185">Reference proteome</keyword>
<dbReference type="Gene3D" id="3.40.50.2300">
    <property type="match status" value="1"/>
</dbReference>
<evidence type="ECO:0000256" key="5">
    <source>
        <dbReference type="ARBA" id="ARBA00023163"/>
    </source>
</evidence>
<keyword evidence="2" id="KW-0902">Two-component regulatory system</keyword>
<comment type="caution">
    <text evidence="8">The sequence shown here is derived from an EMBL/GenBank/DDBJ whole genome shotgun (WGS) entry which is preliminary data.</text>
</comment>
<keyword evidence="3" id="KW-0805">Transcription regulation</keyword>
<evidence type="ECO:0000313" key="9">
    <source>
        <dbReference type="Proteomes" id="UP001595604"/>
    </source>
</evidence>
<keyword evidence="1 6" id="KW-0597">Phosphoprotein</keyword>
<dbReference type="Proteomes" id="UP001595604">
    <property type="component" value="Unassembled WGS sequence"/>
</dbReference>
<dbReference type="SMART" id="SM00448">
    <property type="entry name" value="REC"/>
    <property type="match status" value="1"/>
</dbReference>
<feature type="modified residue" description="4-aspartylphosphate" evidence="6">
    <location>
        <position position="57"/>
    </location>
</feature>
<reference evidence="9" key="1">
    <citation type="journal article" date="2019" name="Int. J. Syst. Evol. Microbiol.">
        <title>The Global Catalogue of Microorganisms (GCM) 10K type strain sequencing project: providing services to taxonomists for standard genome sequencing and annotation.</title>
        <authorList>
            <consortium name="The Broad Institute Genomics Platform"/>
            <consortium name="The Broad Institute Genome Sequencing Center for Infectious Disease"/>
            <person name="Wu L."/>
            <person name="Ma J."/>
        </authorList>
    </citation>
    <scope>NUCLEOTIDE SEQUENCE [LARGE SCALE GENOMIC DNA]</scope>
    <source>
        <strain evidence="9">KCTC 42984</strain>
    </source>
</reference>
<evidence type="ECO:0000256" key="2">
    <source>
        <dbReference type="ARBA" id="ARBA00023012"/>
    </source>
</evidence>
<evidence type="ECO:0000256" key="1">
    <source>
        <dbReference type="ARBA" id="ARBA00022553"/>
    </source>
</evidence>
<keyword evidence="4" id="KW-0238">DNA-binding</keyword>
<sequence>MRRDPPVRLLVVDDDAEAAAELAELFEAHGAVVSLAQDAAEALRLVVEARPEIALVDLQLGAASGAELALGWHGTAGAPLVLLLSGRALTAAEAAAFGADAPPLLRKPIDLARLVAEVDRLRP</sequence>
<dbReference type="SUPFAM" id="SSF52172">
    <property type="entry name" value="CheY-like"/>
    <property type="match status" value="1"/>
</dbReference>
<dbReference type="Pfam" id="PF00072">
    <property type="entry name" value="Response_reg"/>
    <property type="match status" value="1"/>
</dbReference>
<accession>A0ABV7IV92</accession>
<evidence type="ECO:0000256" key="6">
    <source>
        <dbReference type="PROSITE-ProRule" id="PRU00169"/>
    </source>
</evidence>
<dbReference type="EMBL" id="JBHRTQ010000015">
    <property type="protein sequence ID" value="MFC3175514.1"/>
    <property type="molecule type" value="Genomic_DNA"/>
</dbReference>
<feature type="domain" description="Response regulatory" evidence="7">
    <location>
        <begin position="8"/>
        <end position="122"/>
    </location>
</feature>
<dbReference type="PROSITE" id="PS50110">
    <property type="entry name" value="RESPONSE_REGULATORY"/>
    <property type="match status" value="1"/>
</dbReference>
<dbReference type="InterPro" id="IPR001789">
    <property type="entry name" value="Sig_transdc_resp-reg_receiver"/>
</dbReference>
<dbReference type="InterPro" id="IPR039420">
    <property type="entry name" value="WalR-like"/>
</dbReference>
<evidence type="ECO:0000256" key="3">
    <source>
        <dbReference type="ARBA" id="ARBA00023015"/>
    </source>
</evidence>
<protein>
    <submittedName>
        <fullName evidence="8">Response regulator</fullName>
    </submittedName>
</protein>
<evidence type="ECO:0000256" key="4">
    <source>
        <dbReference type="ARBA" id="ARBA00023125"/>
    </source>
</evidence>
<proteinExistence type="predicted"/>
<keyword evidence="5" id="KW-0804">Transcription</keyword>
<dbReference type="PANTHER" id="PTHR48111:SF1">
    <property type="entry name" value="TWO-COMPONENT RESPONSE REGULATOR ORR33"/>
    <property type="match status" value="1"/>
</dbReference>
<evidence type="ECO:0000259" key="7">
    <source>
        <dbReference type="PROSITE" id="PS50110"/>
    </source>
</evidence>
<name>A0ABV7IV92_9SPHN</name>
<gene>
    <name evidence="8" type="ORF">ACFOD9_14740</name>
</gene>
<evidence type="ECO:0000313" key="8">
    <source>
        <dbReference type="EMBL" id="MFC3175514.1"/>
    </source>
</evidence>
<organism evidence="8 9">
    <name type="scientific">Novosphingobium bradum</name>
    <dbReference type="NCBI Taxonomy" id="1737444"/>
    <lineage>
        <taxon>Bacteria</taxon>
        <taxon>Pseudomonadati</taxon>
        <taxon>Pseudomonadota</taxon>
        <taxon>Alphaproteobacteria</taxon>
        <taxon>Sphingomonadales</taxon>
        <taxon>Sphingomonadaceae</taxon>
        <taxon>Novosphingobium</taxon>
    </lineage>
</organism>